<gene>
    <name evidence="3" type="ORF">PAL_GLEAN10001636</name>
</gene>
<evidence type="ECO:0008006" key="5">
    <source>
        <dbReference type="Google" id="ProtNLM"/>
    </source>
</evidence>
<dbReference type="Proteomes" id="UP000010552">
    <property type="component" value="Unassembled WGS sequence"/>
</dbReference>
<evidence type="ECO:0000256" key="2">
    <source>
        <dbReference type="SAM" id="SignalP"/>
    </source>
</evidence>
<protein>
    <recommendedName>
        <fullName evidence="5">Secreted protein</fullName>
    </recommendedName>
</protein>
<dbReference type="EMBL" id="KB031026">
    <property type="protein sequence ID" value="ELK06641.1"/>
    <property type="molecule type" value="Genomic_DNA"/>
</dbReference>
<evidence type="ECO:0000313" key="4">
    <source>
        <dbReference type="Proteomes" id="UP000010552"/>
    </source>
</evidence>
<feature type="signal peptide" evidence="2">
    <location>
        <begin position="1"/>
        <end position="18"/>
    </location>
</feature>
<proteinExistence type="predicted"/>
<dbReference type="InParanoid" id="L5K780"/>
<keyword evidence="4" id="KW-1185">Reference proteome</keyword>
<evidence type="ECO:0000313" key="3">
    <source>
        <dbReference type="EMBL" id="ELK06641.1"/>
    </source>
</evidence>
<sequence>MERLTLLLTLASACFGQAEPRPKKRNSPDGSEAGASRVGAPSEHPPLVSHEWTLCPREATDCPRAADGCAPCPLSRTMSEVHDSSLLLLPPPNRDLGLVSVCTASPAFHGLLDEDSAHGARSGFSSFRFAPQNACRQPTYNCAASKFASRPSSRGPRVHVLPCCDCGTNVRTQRATSRWALRRRQISQAWRQLHCRPTRLGFNRLGPALSARLRGGLSVRLRHAGADMGPRTPPRRCCSALTWRPAFWSLSRHAETARVLRFCRSALRTHKKLCLWKLWQLS</sequence>
<keyword evidence="2" id="KW-0732">Signal</keyword>
<feature type="region of interest" description="Disordered" evidence="1">
    <location>
        <begin position="18"/>
        <end position="47"/>
    </location>
</feature>
<feature type="chain" id="PRO_5003968816" description="Secreted protein" evidence="2">
    <location>
        <begin position="19"/>
        <end position="282"/>
    </location>
</feature>
<accession>L5K780</accession>
<reference evidence="4" key="1">
    <citation type="journal article" date="2013" name="Science">
        <title>Comparative analysis of bat genomes provides insight into the evolution of flight and immunity.</title>
        <authorList>
            <person name="Zhang G."/>
            <person name="Cowled C."/>
            <person name="Shi Z."/>
            <person name="Huang Z."/>
            <person name="Bishop-Lilly K.A."/>
            <person name="Fang X."/>
            <person name="Wynne J.W."/>
            <person name="Xiong Z."/>
            <person name="Baker M.L."/>
            <person name="Zhao W."/>
            <person name="Tachedjian M."/>
            <person name="Zhu Y."/>
            <person name="Zhou P."/>
            <person name="Jiang X."/>
            <person name="Ng J."/>
            <person name="Yang L."/>
            <person name="Wu L."/>
            <person name="Xiao J."/>
            <person name="Feng Y."/>
            <person name="Chen Y."/>
            <person name="Sun X."/>
            <person name="Zhang Y."/>
            <person name="Marsh G.A."/>
            <person name="Crameri G."/>
            <person name="Broder C.C."/>
            <person name="Frey K.G."/>
            <person name="Wang L.F."/>
            <person name="Wang J."/>
        </authorList>
    </citation>
    <scope>NUCLEOTIDE SEQUENCE [LARGE SCALE GENOMIC DNA]</scope>
</reference>
<dbReference type="AlphaFoldDB" id="L5K780"/>
<evidence type="ECO:0000256" key="1">
    <source>
        <dbReference type="SAM" id="MobiDB-lite"/>
    </source>
</evidence>
<organism evidence="3 4">
    <name type="scientific">Pteropus alecto</name>
    <name type="common">Black flying fox</name>
    <dbReference type="NCBI Taxonomy" id="9402"/>
    <lineage>
        <taxon>Eukaryota</taxon>
        <taxon>Metazoa</taxon>
        <taxon>Chordata</taxon>
        <taxon>Craniata</taxon>
        <taxon>Vertebrata</taxon>
        <taxon>Euteleostomi</taxon>
        <taxon>Mammalia</taxon>
        <taxon>Eutheria</taxon>
        <taxon>Laurasiatheria</taxon>
        <taxon>Chiroptera</taxon>
        <taxon>Yinpterochiroptera</taxon>
        <taxon>Pteropodoidea</taxon>
        <taxon>Pteropodidae</taxon>
        <taxon>Pteropodinae</taxon>
        <taxon>Pteropus</taxon>
    </lineage>
</organism>
<name>L5K780_PTEAL</name>